<feature type="chain" id="PRO_5024440278" description="Ice-binding protein C-terminal domain-containing protein" evidence="1">
    <location>
        <begin position="45"/>
        <end position="215"/>
    </location>
</feature>
<name>A0A5K8A1S7_9BACT</name>
<evidence type="ECO:0000259" key="2">
    <source>
        <dbReference type="Pfam" id="PF07589"/>
    </source>
</evidence>
<accession>A0A5K8A1S7</accession>
<dbReference type="NCBIfam" id="TIGR02595">
    <property type="entry name" value="PEP_CTERM"/>
    <property type="match status" value="1"/>
</dbReference>
<dbReference type="KEGG" id="dov:DSCO28_71110"/>
<sequence length="215" mass="22453">MRKKSNCRKISVAYAKTRRNKTIGAMATASLALLSLNLSTDANAAIVTGTNFVVDGSVVNSPILTDPDSSYLGAFNNQASWCMDSRFSFAGGQGVLIRTNTNYNPGVRFLSTGQQISAGTAFGDMANWTYRAGESGYIGIKFKISGSYHFGWIEASVNEAGDELALHSWAYEDEAGKAIAAGDIGSAVPVPGSLALLASGAAGLAALRRRKAGVA</sequence>
<dbReference type="Proteomes" id="UP000425960">
    <property type="component" value="Chromosome"/>
</dbReference>
<gene>
    <name evidence="3" type="ORF">DSCO28_71110</name>
</gene>
<dbReference type="EMBL" id="AP021876">
    <property type="protein sequence ID" value="BBO86545.1"/>
    <property type="molecule type" value="Genomic_DNA"/>
</dbReference>
<evidence type="ECO:0000313" key="4">
    <source>
        <dbReference type="Proteomes" id="UP000425960"/>
    </source>
</evidence>
<reference evidence="3 4" key="1">
    <citation type="submission" date="2019-11" db="EMBL/GenBank/DDBJ databases">
        <title>Comparative genomics of hydrocarbon-degrading Desulfosarcina strains.</title>
        <authorList>
            <person name="Watanabe M."/>
            <person name="Kojima H."/>
            <person name="Fukui M."/>
        </authorList>
    </citation>
    <scope>NUCLEOTIDE SEQUENCE [LARGE SCALE GENOMIC DNA]</scope>
    <source>
        <strain evidence="3 4">28bB2T</strain>
    </source>
</reference>
<evidence type="ECO:0000313" key="3">
    <source>
        <dbReference type="EMBL" id="BBO86545.1"/>
    </source>
</evidence>
<protein>
    <recommendedName>
        <fullName evidence="2">Ice-binding protein C-terminal domain-containing protein</fullName>
    </recommendedName>
</protein>
<feature type="domain" description="Ice-binding protein C-terminal" evidence="2">
    <location>
        <begin position="187"/>
        <end position="210"/>
    </location>
</feature>
<dbReference type="AlphaFoldDB" id="A0A5K8A1S7"/>
<proteinExistence type="predicted"/>
<evidence type="ECO:0000256" key="1">
    <source>
        <dbReference type="SAM" id="SignalP"/>
    </source>
</evidence>
<dbReference type="RefSeq" id="WP_155325808.1">
    <property type="nucleotide sequence ID" value="NZ_AP021876.1"/>
</dbReference>
<feature type="signal peptide" evidence="1">
    <location>
        <begin position="1"/>
        <end position="44"/>
    </location>
</feature>
<keyword evidence="1" id="KW-0732">Signal</keyword>
<dbReference type="Pfam" id="PF07589">
    <property type="entry name" value="PEP-CTERM"/>
    <property type="match status" value="1"/>
</dbReference>
<dbReference type="InterPro" id="IPR013424">
    <property type="entry name" value="Ice-binding_C"/>
</dbReference>
<organism evidence="3 4">
    <name type="scientific">Desulfosarcina ovata subsp. sediminis</name>
    <dbReference type="NCBI Taxonomy" id="885957"/>
    <lineage>
        <taxon>Bacteria</taxon>
        <taxon>Pseudomonadati</taxon>
        <taxon>Thermodesulfobacteriota</taxon>
        <taxon>Desulfobacteria</taxon>
        <taxon>Desulfobacterales</taxon>
        <taxon>Desulfosarcinaceae</taxon>
        <taxon>Desulfosarcina</taxon>
    </lineage>
</organism>